<dbReference type="Gene3D" id="1.25.40.10">
    <property type="entry name" value="Tetratricopeptide repeat domain"/>
    <property type="match status" value="2"/>
</dbReference>
<dbReference type="SMART" id="SM00028">
    <property type="entry name" value="TPR"/>
    <property type="match status" value="3"/>
</dbReference>
<dbReference type="PANTHER" id="PTHR45588">
    <property type="entry name" value="TPR DOMAIN-CONTAINING PROTEIN"/>
    <property type="match status" value="1"/>
</dbReference>
<evidence type="ECO:0000313" key="3">
    <source>
        <dbReference type="Proteomes" id="UP000305881"/>
    </source>
</evidence>
<dbReference type="Proteomes" id="UP000305881">
    <property type="component" value="Chromosome"/>
</dbReference>
<dbReference type="KEGG" id="mbur:EQU24_15135"/>
<dbReference type="STRING" id="675511.GCA_000341735_00023"/>
<protein>
    <recommendedName>
        <fullName evidence="4">Tetratricopeptide repeat protein</fullName>
    </recommendedName>
</protein>
<feature type="repeat" description="TPR" evidence="1">
    <location>
        <begin position="34"/>
        <end position="67"/>
    </location>
</feature>
<dbReference type="PROSITE" id="PS50005">
    <property type="entry name" value="TPR"/>
    <property type="match status" value="1"/>
</dbReference>
<proteinExistence type="predicted"/>
<dbReference type="InterPro" id="IPR011990">
    <property type="entry name" value="TPR-like_helical_dom_sf"/>
</dbReference>
<dbReference type="InterPro" id="IPR019734">
    <property type="entry name" value="TPR_rpt"/>
</dbReference>
<organism evidence="2 3">
    <name type="scientific">Methylotuvimicrobium buryatense</name>
    <name type="common">Methylomicrobium buryatense</name>
    <dbReference type="NCBI Taxonomy" id="95641"/>
    <lineage>
        <taxon>Bacteria</taxon>
        <taxon>Pseudomonadati</taxon>
        <taxon>Pseudomonadota</taxon>
        <taxon>Gammaproteobacteria</taxon>
        <taxon>Methylococcales</taxon>
        <taxon>Methylococcaceae</taxon>
        <taxon>Methylotuvimicrobium</taxon>
    </lineage>
</organism>
<dbReference type="SUPFAM" id="SSF48452">
    <property type="entry name" value="TPR-like"/>
    <property type="match status" value="2"/>
</dbReference>
<dbReference type="PANTHER" id="PTHR45588:SF1">
    <property type="entry name" value="WW DOMAIN-CONTAINING PROTEIN"/>
    <property type="match status" value="1"/>
</dbReference>
<evidence type="ECO:0008006" key="4">
    <source>
        <dbReference type="Google" id="ProtNLM"/>
    </source>
</evidence>
<name>A0A4P9UYB2_METBY</name>
<dbReference type="AlphaFoldDB" id="A0A4P9UYB2"/>
<evidence type="ECO:0000313" key="2">
    <source>
        <dbReference type="EMBL" id="QCW84866.1"/>
    </source>
</evidence>
<sequence length="533" mass="59517">MLLHGCHNLQVDTVPLFDDLGDHRYPIITSSTAAQRYFDQGLILTYGFNHAEAARSFRQAYRLDPNCAMCYWGEAIALGPNINTPMDPSTAPQAYDSAQKAMTLADSVSDKEKALIQALTKRYVQEAPTDRVSLDEAYAAAMREVAQRFPDDAVILSLFAEALMDLHPWDFWTKQGEAKPWTAEIVSTLEQALAIDANNPLANHLYIHALEASPFPEKALPSAQRLPFLVPASGHLVHMPAHIYIRTGRYRDAILANQQAVKSDHGYLSHNHTESIYTLAYVPHNYHFLWAAAIKTGRKALATQAAADTAAKVKPELLREPGLDGTLQHFSLIPLYTQALFGDWEAILQETAPAPDLLYPKGIWHYARGLALLRTGQAEPARQELAQLEKITNDPAIAELKVFDLNPVASLLRIGSDILSGELAAETQDYDKAAAHLKHAIELEDGLNYTEPKDWYLPPRQVLGAILLEAGRQQEAELAYREDLRHHPQNGWSLFGLAQSLRDQQKNREADEIDTQFRHVWAEADVKLTGSRF</sequence>
<dbReference type="EMBL" id="CP035467">
    <property type="protein sequence ID" value="QCW84866.1"/>
    <property type="molecule type" value="Genomic_DNA"/>
</dbReference>
<accession>A0A4P9UYB2</accession>
<reference evidence="3" key="1">
    <citation type="journal article" date="2019" name="J. Bacteriol.">
        <title>A Mutagenic Screen Identifies a TonB-Dependent Receptor Required for the Lanthanide Metal Switch in the Type I Methanotroph 'Methylotuvimicrobium buryatense' 5GB1C.</title>
        <authorList>
            <person name="Groom J.D."/>
            <person name="Ford S.M."/>
            <person name="Pesesky M.W."/>
            <person name="Lidstrom M.E."/>
        </authorList>
    </citation>
    <scope>NUCLEOTIDE SEQUENCE [LARGE SCALE GENOMIC DNA]</scope>
    <source>
        <strain evidence="3">5GB1C</strain>
    </source>
</reference>
<keyword evidence="1" id="KW-0802">TPR repeat</keyword>
<gene>
    <name evidence="2" type="ORF">EQU24_15135</name>
</gene>
<keyword evidence="3" id="KW-1185">Reference proteome</keyword>
<evidence type="ECO:0000256" key="1">
    <source>
        <dbReference type="PROSITE-ProRule" id="PRU00339"/>
    </source>
</evidence>
<dbReference type="OrthoDB" id="9778494at2"/>